<reference evidence="1 2" key="1">
    <citation type="submission" date="2023-09" db="EMBL/GenBank/DDBJ databases">
        <title>Multi-omics analysis of a traditional fermented food reveals byproduct-associated fungal strains for waste-to-food upcycling.</title>
        <authorList>
            <consortium name="Lawrence Berkeley National Laboratory"/>
            <person name="Rekdal V.M."/>
            <person name="Villalobos-Escobedo J.M."/>
            <person name="Rodriguez-Valeron N."/>
            <person name="Garcia M.O."/>
            <person name="Vasquez D.P."/>
            <person name="Damayanti I."/>
            <person name="Sorensen P.M."/>
            <person name="Baidoo E.E."/>
            <person name="De Carvalho A.C."/>
            <person name="Riley R."/>
            <person name="Lipzen A."/>
            <person name="He G."/>
            <person name="Yan M."/>
            <person name="Haridas S."/>
            <person name="Daum C."/>
            <person name="Yoshinaga Y."/>
            <person name="Ng V."/>
            <person name="Grigoriev I.V."/>
            <person name="Munk R."/>
            <person name="Nuraida L."/>
            <person name="Wijaya C.H."/>
            <person name="Morales P.-C."/>
            <person name="Keasling J.D."/>
        </authorList>
    </citation>
    <scope>NUCLEOTIDE SEQUENCE [LARGE SCALE GENOMIC DNA]</scope>
    <source>
        <strain evidence="1 2">FGSC 2613</strain>
    </source>
</reference>
<protein>
    <submittedName>
        <fullName evidence="1">Uncharacterized protein</fullName>
    </submittedName>
</protein>
<organism evidence="1 2">
    <name type="scientific">Neurospora intermedia</name>
    <dbReference type="NCBI Taxonomy" id="5142"/>
    <lineage>
        <taxon>Eukaryota</taxon>
        <taxon>Fungi</taxon>
        <taxon>Dikarya</taxon>
        <taxon>Ascomycota</taxon>
        <taxon>Pezizomycotina</taxon>
        <taxon>Sordariomycetes</taxon>
        <taxon>Sordariomycetidae</taxon>
        <taxon>Sordariales</taxon>
        <taxon>Sordariaceae</taxon>
        <taxon>Neurospora</taxon>
    </lineage>
</organism>
<keyword evidence="2" id="KW-1185">Reference proteome</keyword>
<comment type="caution">
    <text evidence="1">The sequence shown here is derived from an EMBL/GenBank/DDBJ whole genome shotgun (WGS) entry which is preliminary data.</text>
</comment>
<sequence length="146" mass="16435">MLSGYGTEPLSDDILKRSLTAFSTPTRQEGLKEEGARRIATIIQSCPVTPTEKYRRYMPTTNPAQASCKRDHAYGMVVASFVSWLHPSDHERSPWVNPILRKLMRGDSLVKLNMARKSHVTKTNKTKVVGLTEPIVIAITNDKIRQ</sequence>
<evidence type="ECO:0000313" key="1">
    <source>
        <dbReference type="EMBL" id="KAL0474930.1"/>
    </source>
</evidence>
<gene>
    <name evidence="1" type="ORF">QR685DRAFT_567813</name>
</gene>
<accession>A0ABR3DQI7</accession>
<dbReference type="Proteomes" id="UP001451303">
    <property type="component" value="Unassembled WGS sequence"/>
</dbReference>
<dbReference type="EMBL" id="JAVLET010000001">
    <property type="protein sequence ID" value="KAL0474930.1"/>
    <property type="molecule type" value="Genomic_DNA"/>
</dbReference>
<evidence type="ECO:0000313" key="2">
    <source>
        <dbReference type="Proteomes" id="UP001451303"/>
    </source>
</evidence>
<name>A0ABR3DQI7_NEUIN</name>
<proteinExistence type="predicted"/>